<evidence type="ECO:0000313" key="3">
    <source>
        <dbReference type="Proteomes" id="UP000249065"/>
    </source>
</evidence>
<dbReference type="InterPro" id="IPR050228">
    <property type="entry name" value="Carboxylesterase_BioH"/>
</dbReference>
<keyword evidence="3" id="KW-1185">Reference proteome</keyword>
<dbReference type="PRINTS" id="PR00111">
    <property type="entry name" value="ABHYDROLASE"/>
</dbReference>
<dbReference type="PANTHER" id="PTHR43194:SF2">
    <property type="entry name" value="PEROXISOMAL MEMBRANE PROTEIN LPX1"/>
    <property type="match status" value="1"/>
</dbReference>
<dbReference type="InterPro" id="IPR029058">
    <property type="entry name" value="AB_hydrolase_fold"/>
</dbReference>
<evidence type="ECO:0000259" key="1">
    <source>
        <dbReference type="PROSITE" id="PS50206"/>
    </source>
</evidence>
<proteinExistence type="predicted"/>
<gene>
    <name evidence="2" type="ORF">DOO78_19860</name>
</gene>
<comment type="caution">
    <text evidence="2">The sequence shown here is derived from an EMBL/GenBank/DDBJ whole genome shotgun (WGS) entry which is preliminary data.</text>
</comment>
<protein>
    <recommendedName>
        <fullName evidence="1">Rhodanese domain-containing protein</fullName>
    </recommendedName>
</protein>
<dbReference type="InterPro" id="IPR000073">
    <property type="entry name" value="AB_hydrolase_1"/>
</dbReference>
<dbReference type="SUPFAM" id="SSF53474">
    <property type="entry name" value="alpha/beta-Hydrolases"/>
    <property type="match status" value="1"/>
</dbReference>
<name>A0A327M1Z1_9PROT</name>
<dbReference type="Pfam" id="PF00561">
    <property type="entry name" value="Abhydrolase_1"/>
    <property type="match status" value="1"/>
</dbReference>
<organism evidence="2 3">
    <name type="scientific">Roseicella frigidaeris</name>
    <dbReference type="NCBI Taxonomy" id="2230885"/>
    <lineage>
        <taxon>Bacteria</taxon>
        <taxon>Pseudomonadati</taxon>
        <taxon>Pseudomonadota</taxon>
        <taxon>Alphaproteobacteria</taxon>
        <taxon>Acetobacterales</taxon>
        <taxon>Roseomonadaceae</taxon>
        <taxon>Roseicella</taxon>
    </lineage>
</organism>
<sequence>MPARAAPSAARRVIAVMDVPPRMPLVAAVAGSLAHRAPAQRPKPAGAVPRAALTPGSLACDLSGNGKGKRPMADAIAWQESLLPIAGVQLRLRRAGKGPPLLVLHRDTGTLEQLPAYAELARHFELLLPEHPGYGQSERPTWMRSVRDLAAVHRWLLAELGLPKAALLGLGFGGWVAAEMASMAPLDPAQLILAGPMGIKPPEGAILDQALVSHIDYARAGFHDQAAFEALYGADPSTDQLVEWDICREMNYRIAWKPYMHSLTLAHLLGGVRAPTLLLWGAEDRVVPPAAAAGWQRAMPRAQRETIPGCGHCIEMEKPAELVRLVTTFAQRG</sequence>
<dbReference type="Proteomes" id="UP000249065">
    <property type="component" value="Unassembled WGS sequence"/>
</dbReference>
<dbReference type="PANTHER" id="PTHR43194">
    <property type="entry name" value="HYDROLASE ALPHA/BETA FOLD FAMILY"/>
    <property type="match status" value="1"/>
</dbReference>
<dbReference type="Gene3D" id="3.40.50.1820">
    <property type="entry name" value="alpha/beta hydrolase"/>
    <property type="match status" value="1"/>
</dbReference>
<dbReference type="PROSITE" id="PS50206">
    <property type="entry name" value="RHODANESE_3"/>
    <property type="match status" value="1"/>
</dbReference>
<dbReference type="AlphaFoldDB" id="A0A327M1Z1"/>
<evidence type="ECO:0000313" key="2">
    <source>
        <dbReference type="EMBL" id="RAI57281.1"/>
    </source>
</evidence>
<dbReference type="InterPro" id="IPR001763">
    <property type="entry name" value="Rhodanese-like_dom"/>
</dbReference>
<dbReference type="EMBL" id="QLIX01000019">
    <property type="protein sequence ID" value="RAI57281.1"/>
    <property type="molecule type" value="Genomic_DNA"/>
</dbReference>
<feature type="domain" description="Rhodanese" evidence="1">
    <location>
        <begin position="155"/>
        <end position="184"/>
    </location>
</feature>
<dbReference type="OrthoDB" id="9799612at2"/>
<reference evidence="3" key="1">
    <citation type="submission" date="2018-06" db="EMBL/GenBank/DDBJ databases">
        <authorList>
            <person name="Khan S.A."/>
        </authorList>
    </citation>
    <scope>NUCLEOTIDE SEQUENCE [LARGE SCALE GENOMIC DNA]</scope>
    <source>
        <strain evidence="3">DB-1506</strain>
    </source>
</reference>
<accession>A0A327M1Z1</accession>